<dbReference type="EMBL" id="JAWQEG010002111">
    <property type="protein sequence ID" value="KAK3874313.1"/>
    <property type="molecule type" value="Genomic_DNA"/>
</dbReference>
<evidence type="ECO:0000256" key="2">
    <source>
        <dbReference type="ARBA" id="ARBA00006339"/>
    </source>
</evidence>
<protein>
    <recommendedName>
        <fullName evidence="9">Carbohydrate sulfotransferase</fullName>
        <ecNumber evidence="9">2.8.2.-</ecNumber>
    </recommendedName>
</protein>
<keyword evidence="4" id="KW-0812">Transmembrane</keyword>
<dbReference type="PANTHER" id="PTHR12137:SF54">
    <property type="entry name" value="CARBOHYDRATE SULFOTRANSFERASE"/>
    <property type="match status" value="1"/>
</dbReference>
<comment type="caution">
    <text evidence="10">The sequence shown here is derived from an EMBL/GenBank/DDBJ whole genome shotgun (WGS) entry which is preliminary data.</text>
</comment>
<name>A0AAE1KJD1_PETCI</name>
<dbReference type="Pfam" id="PF03567">
    <property type="entry name" value="Sulfotransfer_2"/>
    <property type="match status" value="1"/>
</dbReference>
<dbReference type="GO" id="GO:0016051">
    <property type="term" value="P:carbohydrate biosynthetic process"/>
    <property type="evidence" value="ECO:0007669"/>
    <property type="project" value="InterPro"/>
</dbReference>
<comment type="subcellular location">
    <subcellularLocation>
        <location evidence="1 9">Golgi apparatus membrane</location>
        <topology evidence="1 9">Single-pass type II membrane protein</topology>
    </subcellularLocation>
</comment>
<dbReference type="InterPro" id="IPR005331">
    <property type="entry name" value="Sulfotransferase"/>
</dbReference>
<dbReference type="EC" id="2.8.2.-" evidence="9"/>
<sequence length="310" mass="36331">MTFTVNRELPFSSHHTHVLDKEAVAERFRQRQARVEYVCRGKPHWTLPKTLRDWIFYAPKHNILVCITPKIASSTWLTHLIHLRGLYPNVTNFHTNFWRNKIKGRVLLGTKEMRRRFNNSSSVTIMTVRHPLSRLVSAFKDKFRDGNELVKATHPKKYKLFWLPALRSLGKRKKAPIQFTFAEFLQFALYTRPNDRHWRSVGQVCSPCGLSYQYILMLETFNQDLAYLAMTLNITRAISIHKHKNKKGEGTTDDTRITGPTDHLSLDPAYLKYYLQLPPRLLANVIKKYKLDLDLFGYKIPPALVNRTRI</sequence>
<evidence type="ECO:0000313" key="11">
    <source>
        <dbReference type="Proteomes" id="UP001286313"/>
    </source>
</evidence>
<keyword evidence="7" id="KW-0472">Membrane</keyword>
<dbReference type="AlphaFoldDB" id="A0AAE1KJD1"/>
<evidence type="ECO:0000256" key="3">
    <source>
        <dbReference type="ARBA" id="ARBA00022679"/>
    </source>
</evidence>
<evidence type="ECO:0000256" key="5">
    <source>
        <dbReference type="ARBA" id="ARBA00022989"/>
    </source>
</evidence>
<organism evidence="10 11">
    <name type="scientific">Petrolisthes cinctipes</name>
    <name type="common">Flat porcelain crab</name>
    <dbReference type="NCBI Taxonomy" id="88211"/>
    <lineage>
        <taxon>Eukaryota</taxon>
        <taxon>Metazoa</taxon>
        <taxon>Ecdysozoa</taxon>
        <taxon>Arthropoda</taxon>
        <taxon>Crustacea</taxon>
        <taxon>Multicrustacea</taxon>
        <taxon>Malacostraca</taxon>
        <taxon>Eumalacostraca</taxon>
        <taxon>Eucarida</taxon>
        <taxon>Decapoda</taxon>
        <taxon>Pleocyemata</taxon>
        <taxon>Anomura</taxon>
        <taxon>Galatheoidea</taxon>
        <taxon>Porcellanidae</taxon>
        <taxon>Petrolisthes</taxon>
    </lineage>
</organism>
<evidence type="ECO:0000256" key="9">
    <source>
        <dbReference type="RuleBase" id="RU364020"/>
    </source>
</evidence>
<keyword evidence="6 9" id="KW-0333">Golgi apparatus</keyword>
<keyword evidence="9" id="KW-0735">Signal-anchor</keyword>
<dbReference type="Proteomes" id="UP001286313">
    <property type="component" value="Unassembled WGS sequence"/>
</dbReference>
<gene>
    <name evidence="10" type="ORF">Pcinc_020741</name>
</gene>
<evidence type="ECO:0000313" key="10">
    <source>
        <dbReference type="EMBL" id="KAK3874313.1"/>
    </source>
</evidence>
<keyword evidence="8 9" id="KW-0325">Glycoprotein</keyword>
<accession>A0AAE1KJD1</accession>
<dbReference type="PANTHER" id="PTHR12137">
    <property type="entry name" value="CARBOHYDRATE SULFOTRANSFERASE"/>
    <property type="match status" value="1"/>
</dbReference>
<proteinExistence type="inferred from homology"/>
<comment type="similarity">
    <text evidence="2 9">Belongs to the sulfotransferase 2 family.</text>
</comment>
<evidence type="ECO:0000256" key="4">
    <source>
        <dbReference type="ARBA" id="ARBA00022692"/>
    </source>
</evidence>
<keyword evidence="3 9" id="KW-0808">Transferase</keyword>
<dbReference type="GO" id="GO:0000139">
    <property type="term" value="C:Golgi membrane"/>
    <property type="evidence" value="ECO:0007669"/>
    <property type="project" value="UniProtKB-SubCell"/>
</dbReference>
<evidence type="ECO:0000256" key="8">
    <source>
        <dbReference type="ARBA" id="ARBA00023180"/>
    </source>
</evidence>
<keyword evidence="11" id="KW-1185">Reference proteome</keyword>
<evidence type="ECO:0000256" key="6">
    <source>
        <dbReference type="ARBA" id="ARBA00023034"/>
    </source>
</evidence>
<keyword evidence="9" id="KW-0119">Carbohydrate metabolism</keyword>
<evidence type="ECO:0000256" key="1">
    <source>
        <dbReference type="ARBA" id="ARBA00004323"/>
    </source>
</evidence>
<reference evidence="10" key="1">
    <citation type="submission" date="2023-10" db="EMBL/GenBank/DDBJ databases">
        <title>Genome assemblies of two species of porcelain crab, Petrolisthes cinctipes and Petrolisthes manimaculis (Anomura: Porcellanidae).</title>
        <authorList>
            <person name="Angst P."/>
        </authorList>
    </citation>
    <scope>NUCLEOTIDE SEQUENCE</scope>
    <source>
        <strain evidence="10">PB745_01</strain>
        <tissue evidence="10">Gill</tissue>
    </source>
</reference>
<evidence type="ECO:0000256" key="7">
    <source>
        <dbReference type="ARBA" id="ARBA00023136"/>
    </source>
</evidence>
<keyword evidence="5" id="KW-1133">Transmembrane helix</keyword>
<dbReference type="GO" id="GO:0008146">
    <property type="term" value="F:sulfotransferase activity"/>
    <property type="evidence" value="ECO:0007669"/>
    <property type="project" value="InterPro"/>
</dbReference>
<dbReference type="InterPro" id="IPR018011">
    <property type="entry name" value="Carb_sulfotrans_8-10"/>
</dbReference>